<reference evidence="7" key="1">
    <citation type="submission" date="2019-09" db="EMBL/GenBank/DDBJ databases">
        <title>Mumia zhuanghuii sp. nov. isolated from the intestinal contents of plateau pika (Ochotona curzoniae) in the Qinghai-Tibet plateau of China.</title>
        <authorList>
            <person name="Tian Z."/>
        </authorList>
    </citation>
    <scope>NUCLEOTIDE SEQUENCE [LARGE SCALE GENOMIC DNA]</scope>
    <source>
        <strain evidence="7">JCM 30598</strain>
    </source>
</reference>
<feature type="active site" description="Nucleophile" evidence="4">
    <location>
        <position position="8"/>
    </location>
</feature>
<name>A0A5J5J3K2_9MICO</name>
<dbReference type="SUPFAM" id="SSF52788">
    <property type="entry name" value="Phosphotyrosine protein phosphatases I"/>
    <property type="match status" value="1"/>
</dbReference>
<dbReference type="AlphaFoldDB" id="A0A5J5J3K2"/>
<keyword evidence="7" id="KW-1185">Reference proteome</keyword>
<keyword evidence="2" id="KW-0378">Hydrolase</keyword>
<evidence type="ECO:0000256" key="4">
    <source>
        <dbReference type="PIRSR" id="PIRSR617867-1"/>
    </source>
</evidence>
<protein>
    <submittedName>
        <fullName evidence="6">Low molecular weight phosphatase family protein</fullName>
    </submittedName>
</protein>
<dbReference type="InterPro" id="IPR023485">
    <property type="entry name" value="Ptyr_pPase"/>
</dbReference>
<evidence type="ECO:0000259" key="5">
    <source>
        <dbReference type="SMART" id="SM00226"/>
    </source>
</evidence>
<evidence type="ECO:0000256" key="1">
    <source>
        <dbReference type="ARBA" id="ARBA00011063"/>
    </source>
</evidence>
<sequence>MFELLTVCTGNICRSPLAELLLRERLKPLPANVSSAGTRGLRDATMTPEAVQIAVASGVASAEAQAHRSRSLTEAQLLSPDLILTMTRDHRREVVELAPSRTRVTFTIREFARIAAQVPDDEVRRVTGEAGPDAAARVRAIAGLVGSYRGLAATPVVPEDEDVIDPYGRSMRTYELAAAQLIPAVDAVVRTLRLGLADPR</sequence>
<comment type="caution">
    <text evidence="6">The sequence shown here is derived from an EMBL/GenBank/DDBJ whole genome shotgun (WGS) entry which is preliminary data.</text>
</comment>
<proteinExistence type="inferred from homology"/>
<dbReference type="InterPro" id="IPR017867">
    <property type="entry name" value="Tyr_phospatase_low_mol_wt"/>
</dbReference>
<dbReference type="Pfam" id="PF01451">
    <property type="entry name" value="LMWPc"/>
    <property type="match status" value="1"/>
</dbReference>
<keyword evidence="3" id="KW-0904">Protein phosphatase</keyword>
<dbReference type="Proteomes" id="UP000325827">
    <property type="component" value="Unassembled WGS sequence"/>
</dbReference>
<evidence type="ECO:0000313" key="7">
    <source>
        <dbReference type="Proteomes" id="UP000325827"/>
    </source>
</evidence>
<evidence type="ECO:0000256" key="2">
    <source>
        <dbReference type="ARBA" id="ARBA00022801"/>
    </source>
</evidence>
<dbReference type="PANTHER" id="PTHR11717">
    <property type="entry name" value="LOW MOLECULAR WEIGHT PROTEIN TYROSINE PHOSPHATASE"/>
    <property type="match status" value="1"/>
</dbReference>
<evidence type="ECO:0000313" key="6">
    <source>
        <dbReference type="EMBL" id="KAA9107788.1"/>
    </source>
</evidence>
<feature type="active site" description="Proton donor" evidence="4">
    <location>
        <position position="120"/>
    </location>
</feature>
<accession>A0A5J5J3K2</accession>
<comment type="similarity">
    <text evidence="1">Belongs to the low molecular weight phosphotyrosine protein phosphatase family.</text>
</comment>
<dbReference type="OrthoDB" id="9784339at2"/>
<dbReference type="InterPro" id="IPR036196">
    <property type="entry name" value="Ptyr_pPase_sf"/>
</dbReference>
<feature type="domain" description="Phosphotyrosine protein phosphatase I" evidence="5">
    <location>
        <begin position="2"/>
        <end position="132"/>
    </location>
</feature>
<gene>
    <name evidence="6" type="ORF">F6B43_10135</name>
</gene>
<dbReference type="InterPro" id="IPR050438">
    <property type="entry name" value="LMW_PTPase"/>
</dbReference>
<dbReference type="GO" id="GO:0004725">
    <property type="term" value="F:protein tyrosine phosphatase activity"/>
    <property type="evidence" value="ECO:0007669"/>
    <property type="project" value="InterPro"/>
</dbReference>
<dbReference type="EMBL" id="VYSA01000002">
    <property type="protein sequence ID" value="KAA9107788.1"/>
    <property type="molecule type" value="Genomic_DNA"/>
</dbReference>
<dbReference type="RefSeq" id="WP_150448823.1">
    <property type="nucleotide sequence ID" value="NZ_VYSA01000002.1"/>
</dbReference>
<feature type="active site" evidence="4">
    <location>
        <position position="14"/>
    </location>
</feature>
<evidence type="ECO:0000256" key="3">
    <source>
        <dbReference type="ARBA" id="ARBA00022912"/>
    </source>
</evidence>
<dbReference type="PRINTS" id="PR00719">
    <property type="entry name" value="LMWPTPASE"/>
</dbReference>
<dbReference type="PANTHER" id="PTHR11717:SF31">
    <property type="entry name" value="LOW MOLECULAR WEIGHT PROTEIN-TYROSINE-PHOSPHATASE ETP-RELATED"/>
    <property type="match status" value="1"/>
</dbReference>
<dbReference type="Gene3D" id="3.40.50.2300">
    <property type="match status" value="1"/>
</dbReference>
<dbReference type="SMART" id="SM00226">
    <property type="entry name" value="LMWPc"/>
    <property type="match status" value="1"/>
</dbReference>
<organism evidence="6 7">
    <name type="scientific">Microbacterium rhizomatis</name>
    <dbReference type="NCBI Taxonomy" id="1631477"/>
    <lineage>
        <taxon>Bacteria</taxon>
        <taxon>Bacillati</taxon>
        <taxon>Actinomycetota</taxon>
        <taxon>Actinomycetes</taxon>
        <taxon>Micrococcales</taxon>
        <taxon>Microbacteriaceae</taxon>
        <taxon>Microbacterium</taxon>
    </lineage>
</organism>